<dbReference type="GO" id="GO:0006302">
    <property type="term" value="P:double-strand break repair"/>
    <property type="evidence" value="ECO:0007669"/>
    <property type="project" value="InterPro"/>
</dbReference>
<dbReference type="STRING" id="286727.SAMN02982917_3269"/>
<dbReference type="InterPro" id="IPR027417">
    <property type="entry name" value="P-loop_NTPase"/>
</dbReference>
<evidence type="ECO:0000259" key="1">
    <source>
        <dbReference type="Pfam" id="PF13476"/>
    </source>
</evidence>
<dbReference type="PANTHER" id="PTHR32114:SF2">
    <property type="entry name" value="ABC TRANSPORTER ABCH.3"/>
    <property type="match status" value="1"/>
</dbReference>
<protein>
    <submittedName>
        <fullName evidence="2">AAA domain-containing protein</fullName>
    </submittedName>
</protein>
<dbReference type="Gene3D" id="3.40.50.300">
    <property type="entry name" value="P-loop containing nucleotide triphosphate hydrolases"/>
    <property type="match status" value="1"/>
</dbReference>
<reference evidence="2 3" key="1">
    <citation type="submission" date="2017-04" db="EMBL/GenBank/DDBJ databases">
        <authorList>
            <person name="Afonso C.L."/>
            <person name="Miller P.J."/>
            <person name="Scott M.A."/>
            <person name="Spackman E."/>
            <person name="Goraichik I."/>
            <person name="Dimitrov K.M."/>
            <person name="Suarez D.L."/>
            <person name="Swayne D.E."/>
        </authorList>
    </citation>
    <scope>NUCLEOTIDE SEQUENCE [LARGE SCALE GENOMIC DNA]</scope>
    <source>
        <strain evidence="2 3">A2P</strain>
    </source>
</reference>
<dbReference type="Proteomes" id="UP000192936">
    <property type="component" value="Unassembled WGS sequence"/>
</dbReference>
<name>A0A1X7G4Y2_9PROT</name>
<dbReference type="EMBL" id="FXAK01000007">
    <property type="protein sequence ID" value="SMF64014.1"/>
    <property type="molecule type" value="Genomic_DNA"/>
</dbReference>
<dbReference type="Pfam" id="PF13476">
    <property type="entry name" value="AAA_23"/>
    <property type="match status" value="1"/>
</dbReference>
<dbReference type="SUPFAM" id="SSF52540">
    <property type="entry name" value="P-loop containing nucleoside triphosphate hydrolases"/>
    <property type="match status" value="1"/>
</dbReference>
<evidence type="ECO:0000313" key="2">
    <source>
        <dbReference type="EMBL" id="SMF64014.1"/>
    </source>
</evidence>
<accession>A0A1X7G4Y2</accession>
<dbReference type="GO" id="GO:0016887">
    <property type="term" value="F:ATP hydrolysis activity"/>
    <property type="evidence" value="ECO:0007669"/>
    <property type="project" value="InterPro"/>
</dbReference>
<feature type="domain" description="Rad50/SbcC-type AAA" evidence="1">
    <location>
        <begin position="8"/>
        <end position="193"/>
    </location>
</feature>
<dbReference type="PANTHER" id="PTHR32114">
    <property type="entry name" value="ABC TRANSPORTER ABCH.3"/>
    <property type="match status" value="1"/>
</dbReference>
<evidence type="ECO:0000313" key="3">
    <source>
        <dbReference type="Proteomes" id="UP000192936"/>
    </source>
</evidence>
<dbReference type="RefSeq" id="WP_085087166.1">
    <property type="nucleotide sequence ID" value="NZ_FXAK01000007.1"/>
</dbReference>
<sequence length="444" mass="47974">MARYFLSELKIEGFRGINNHGAPLSLSFKKDRVNSIYATNGRGKSSIYEALCYAIRGAVPKFSKMQASDCANDYYANIFHPNKTARIEITFEPDDGGESVCVVVTREPSGKRTVNSPTGHLDPAKFLESFNEEFTLLDYATFVNFIENSALERGRSYSSLIGLERYSEYRQALQAISDTRNFNADFGVAARNQKIADAKNAALIALGQCASSYEKVLGSPYDDKGDRELSKKSIKKKLQESAILSTQVAGKALEDLDFGALRETVRKAEGGPLRDELSTLTRDISRFKGYESLLNSPAPESLVSILSARDAALAKTEGALLKAVFESVDAVLKSPDWQDASKCPACDSNVGPSLVPTISGKLASYTEVNLLQDKAATVWQSDYWQALKKVEEDPASGIAVADRLFASLDATIGNGRGTTETAKSAEACASACNTGPVSGVIGVQ</sequence>
<gene>
    <name evidence="2" type="ORF">SAMN02982917_3269</name>
</gene>
<proteinExistence type="predicted"/>
<dbReference type="AlphaFoldDB" id="A0A1X7G4Y2"/>
<organism evidence="2 3">
    <name type="scientific">Azospirillum oryzae</name>
    <dbReference type="NCBI Taxonomy" id="286727"/>
    <lineage>
        <taxon>Bacteria</taxon>
        <taxon>Pseudomonadati</taxon>
        <taxon>Pseudomonadota</taxon>
        <taxon>Alphaproteobacteria</taxon>
        <taxon>Rhodospirillales</taxon>
        <taxon>Azospirillaceae</taxon>
        <taxon>Azospirillum</taxon>
    </lineage>
</organism>
<dbReference type="InterPro" id="IPR038729">
    <property type="entry name" value="Rad50/SbcC_AAA"/>
</dbReference>
<dbReference type="OrthoDB" id="5137066at2"/>